<evidence type="ECO:0000313" key="2">
    <source>
        <dbReference type="EMBL" id="QJC51148.1"/>
    </source>
</evidence>
<organism evidence="2 3">
    <name type="scientific">Paenibacillus albicereus</name>
    <dbReference type="NCBI Taxonomy" id="2726185"/>
    <lineage>
        <taxon>Bacteria</taxon>
        <taxon>Bacillati</taxon>
        <taxon>Bacillota</taxon>
        <taxon>Bacilli</taxon>
        <taxon>Bacillales</taxon>
        <taxon>Paenibacillaceae</taxon>
        <taxon>Paenibacillus</taxon>
    </lineage>
</organism>
<protein>
    <submittedName>
        <fullName evidence="2">Uncharacterized protein</fullName>
    </submittedName>
</protein>
<evidence type="ECO:0000313" key="3">
    <source>
        <dbReference type="Proteomes" id="UP000502136"/>
    </source>
</evidence>
<name>A0A6H2GVH6_9BACL</name>
<dbReference type="AlphaFoldDB" id="A0A6H2GVH6"/>
<accession>A0A6H2GVH6</accession>
<dbReference type="EMBL" id="CP051428">
    <property type="protein sequence ID" value="QJC51148.1"/>
    <property type="molecule type" value="Genomic_DNA"/>
</dbReference>
<sequence>MNAKGQMFHCLGCGQLLHLEAAGKLFQTGFYQASYPLGSCTSCSEPEPAAGSGSTANPDESGAGRGPGLSPSERLYGPSMRSA</sequence>
<feature type="region of interest" description="Disordered" evidence="1">
    <location>
        <begin position="42"/>
        <end position="83"/>
    </location>
</feature>
<dbReference type="RefSeq" id="WP_168906802.1">
    <property type="nucleotide sequence ID" value="NZ_CP051428.1"/>
</dbReference>
<reference evidence="2 3" key="1">
    <citation type="submission" date="2020-04" db="EMBL/GenBank/DDBJ databases">
        <title>Novel Paenibacillus strain UniB2 isolated from commercial digestive syrup.</title>
        <authorList>
            <person name="Thorat V."/>
            <person name="Kirdat K."/>
            <person name="Tiwarekar B."/>
            <person name="Yadav A."/>
        </authorList>
    </citation>
    <scope>NUCLEOTIDE SEQUENCE [LARGE SCALE GENOMIC DNA]</scope>
    <source>
        <strain evidence="2 3">UniB2</strain>
    </source>
</reference>
<keyword evidence="3" id="KW-1185">Reference proteome</keyword>
<dbReference type="Proteomes" id="UP000502136">
    <property type="component" value="Chromosome"/>
</dbReference>
<evidence type="ECO:0000256" key="1">
    <source>
        <dbReference type="SAM" id="MobiDB-lite"/>
    </source>
</evidence>
<dbReference type="KEGG" id="palr:HGI30_05930"/>
<gene>
    <name evidence="2" type="ORF">HGI30_05930</name>
</gene>
<proteinExistence type="predicted"/>